<name>A0A4U1EJ80_MONMO</name>
<evidence type="ECO:0000256" key="5">
    <source>
        <dbReference type="PROSITE-ProRule" id="PRU00059"/>
    </source>
</evidence>
<dbReference type="SUPFAM" id="SSF49854">
    <property type="entry name" value="Spermadhesin, CUB domain"/>
    <property type="match status" value="1"/>
</dbReference>
<feature type="non-terminal residue" evidence="9">
    <location>
        <position position="1"/>
    </location>
</feature>
<dbReference type="Gene3D" id="2.10.70.10">
    <property type="entry name" value="Complement Module, domain 1"/>
    <property type="match status" value="1"/>
</dbReference>
<sequence length="115" mass="12799">FDLVKCEDPGIPNYGYRIRDEGHFTDTVVLYSCNPGYAMHGGNTLTCLSGDRRVWDRPLPSCVAECGGQIHAATSGRILSPGYPAPYDNNLHCTWVVEADPGKTIRYLFYWVSVI</sequence>
<evidence type="ECO:0008006" key="11">
    <source>
        <dbReference type="Google" id="ProtNLM"/>
    </source>
</evidence>
<gene>
    <name evidence="9" type="ORF">EI555_004641</name>
</gene>
<dbReference type="InterPro" id="IPR035976">
    <property type="entry name" value="Sushi/SCR/CCP_sf"/>
</dbReference>
<keyword evidence="4 5" id="KW-1015">Disulfide bond</keyword>
<evidence type="ECO:0000256" key="1">
    <source>
        <dbReference type="ARBA" id="ARBA00022659"/>
    </source>
</evidence>
<dbReference type="PANTHER" id="PTHR45656:SF3">
    <property type="entry name" value="CUB AND SUSHI DOMAIN-CONTAINING PROTEIN 1"/>
    <property type="match status" value="1"/>
</dbReference>
<evidence type="ECO:0000259" key="8">
    <source>
        <dbReference type="PROSITE" id="PS50923"/>
    </source>
</evidence>
<evidence type="ECO:0000313" key="9">
    <source>
        <dbReference type="EMBL" id="TKC36381.1"/>
    </source>
</evidence>
<feature type="domain" description="Sushi" evidence="8">
    <location>
        <begin position="4"/>
        <end position="64"/>
    </location>
</feature>
<dbReference type="InterPro" id="IPR000859">
    <property type="entry name" value="CUB_dom"/>
</dbReference>
<comment type="caution">
    <text evidence="9">The sequence shown here is derived from an EMBL/GenBank/DDBJ whole genome shotgun (WGS) entry which is preliminary data.</text>
</comment>
<dbReference type="Pfam" id="PF00431">
    <property type="entry name" value="CUB"/>
    <property type="match status" value="1"/>
</dbReference>
<organism evidence="9 10">
    <name type="scientific">Monodon monoceros</name>
    <name type="common">Narwhal</name>
    <name type="synonym">Ceratodon monodon</name>
    <dbReference type="NCBI Taxonomy" id="40151"/>
    <lineage>
        <taxon>Eukaryota</taxon>
        <taxon>Metazoa</taxon>
        <taxon>Chordata</taxon>
        <taxon>Craniata</taxon>
        <taxon>Vertebrata</taxon>
        <taxon>Euteleostomi</taxon>
        <taxon>Mammalia</taxon>
        <taxon>Eutheria</taxon>
        <taxon>Laurasiatheria</taxon>
        <taxon>Artiodactyla</taxon>
        <taxon>Whippomorpha</taxon>
        <taxon>Cetacea</taxon>
        <taxon>Odontoceti</taxon>
        <taxon>Monodontidae</taxon>
        <taxon>Monodon</taxon>
    </lineage>
</organism>
<keyword evidence="1 6" id="KW-0768">Sushi</keyword>
<reference evidence="10" key="1">
    <citation type="journal article" date="2019" name="IScience">
        <title>Narwhal Genome Reveals Long-Term Low Genetic Diversity despite Current Large Abundance Size.</title>
        <authorList>
            <person name="Westbury M.V."/>
            <person name="Petersen B."/>
            <person name="Garde E."/>
            <person name="Heide-Jorgensen M.P."/>
            <person name="Lorenzen E.D."/>
        </authorList>
    </citation>
    <scope>NUCLEOTIDE SEQUENCE [LARGE SCALE GENOMIC DNA]</scope>
</reference>
<dbReference type="PANTHER" id="PTHR45656">
    <property type="entry name" value="PROTEIN CBR-CLEC-78"/>
    <property type="match status" value="1"/>
</dbReference>
<evidence type="ECO:0000259" key="7">
    <source>
        <dbReference type="PROSITE" id="PS01180"/>
    </source>
</evidence>
<proteinExistence type="predicted"/>
<dbReference type="InterPro" id="IPR000436">
    <property type="entry name" value="Sushi_SCR_CCP_dom"/>
</dbReference>
<evidence type="ECO:0000256" key="6">
    <source>
        <dbReference type="PROSITE-ProRule" id="PRU00302"/>
    </source>
</evidence>
<protein>
    <recommendedName>
        <fullName evidence="11">Sushi domain-containing protein</fullName>
    </recommendedName>
</protein>
<dbReference type="PROSITE" id="PS50923">
    <property type="entry name" value="SUSHI"/>
    <property type="match status" value="1"/>
</dbReference>
<dbReference type="SUPFAM" id="SSF57535">
    <property type="entry name" value="Complement control module/SCR domain"/>
    <property type="match status" value="1"/>
</dbReference>
<dbReference type="Proteomes" id="UP000308365">
    <property type="component" value="Unassembled WGS sequence"/>
</dbReference>
<dbReference type="EMBL" id="RWIC01001312">
    <property type="protein sequence ID" value="TKC36381.1"/>
    <property type="molecule type" value="Genomic_DNA"/>
</dbReference>
<evidence type="ECO:0000256" key="4">
    <source>
        <dbReference type="ARBA" id="ARBA00023157"/>
    </source>
</evidence>
<accession>A0A4U1EJ80</accession>
<dbReference type="InterPro" id="IPR035914">
    <property type="entry name" value="Sperma_CUB_dom_sf"/>
</dbReference>
<evidence type="ECO:0000256" key="2">
    <source>
        <dbReference type="ARBA" id="ARBA00022729"/>
    </source>
</evidence>
<feature type="disulfide bond" evidence="5">
    <location>
        <begin position="66"/>
        <end position="93"/>
    </location>
</feature>
<dbReference type="FunFam" id="2.10.70.10:FF:000002">
    <property type="entry name" value="CUB and Sushi multiple domains 3"/>
    <property type="match status" value="1"/>
</dbReference>
<dbReference type="AlphaFoldDB" id="A0A4U1EJ80"/>
<evidence type="ECO:0000256" key="3">
    <source>
        <dbReference type="ARBA" id="ARBA00022737"/>
    </source>
</evidence>
<keyword evidence="3" id="KW-0677">Repeat</keyword>
<dbReference type="Pfam" id="PF00084">
    <property type="entry name" value="Sushi"/>
    <property type="match status" value="1"/>
</dbReference>
<dbReference type="CDD" id="cd00041">
    <property type="entry name" value="CUB"/>
    <property type="match status" value="1"/>
</dbReference>
<feature type="domain" description="CUB" evidence="7">
    <location>
        <begin position="66"/>
        <end position="115"/>
    </location>
</feature>
<comment type="caution">
    <text evidence="6">Lacks conserved residue(s) required for the propagation of feature annotation.</text>
</comment>
<dbReference type="InterPro" id="IPR051277">
    <property type="entry name" value="SEZ6_CSMD_C4BPB_Regulators"/>
</dbReference>
<keyword evidence="2" id="KW-0732">Signal</keyword>
<dbReference type="Gene3D" id="2.60.120.290">
    <property type="entry name" value="Spermadhesin, CUB domain"/>
    <property type="match status" value="1"/>
</dbReference>
<evidence type="ECO:0000313" key="10">
    <source>
        <dbReference type="Proteomes" id="UP000308365"/>
    </source>
</evidence>
<dbReference type="PROSITE" id="PS01180">
    <property type="entry name" value="CUB"/>
    <property type="match status" value="1"/>
</dbReference>
<dbReference type="CDD" id="cd00033">
    <property type="entry name" value="CCP"/>
    <property type="match status" value="1"/>
</dbReference>
<dbReference type="SMART" id="SM00032">
    <property type="entry name" value="CCP"/>
    <property type="match status" value="1"/>
</dbReference>